<dbReference type="AlphaFoldDB" id="E9G591"/>
<keyword evidence="8" id="KW-1185">Reference proteome</keyword>
<feature type="compositionally biased region" description="Basic and acidic residues" evidence="3">
    <location>
        <begin position="305"/>
        <end position="320"/>
    </location>
</feature>
<dbReference type="eggNOG" id="KOG3683">
    <property type="taxonomic scope" value="Eukaryota"/>
</dbReference>
<dbReference type="STRING" id="6669.E9G591"/>
<dbReference type="GO" id="GO:0031422">
    <property type="term" value="C:RecQ family helicase-topoisomerase III complex"/>
    <property type="evidence" value="ECO:0000318"/>
    <property type="project" value="GO_Central"/>
</dbReference>
<dbReference type="FunFam" id="2.40.50.770:FF:000002">
    <property type="entry name" value="recQ-mediated genome instability protein 1"/>
    <property type="match status" value="1"/>
</dbReference>
<feature type="compositionally biased region" description="Low complexity" evidence="3">
    <location>
        <begin position="397"/>
        <end position="417"/>
    </location>
</feature>
<sequence>MDDTRKRVQDHLKNKCRVASMTVPREWIDGCVAFYRNSHSNTNLNALLEFVAQQWFLVDFESIKLRSLPVNLSKSALVNLNENYVLQLMSVLNIGQSAYSQHTKITQGLDNNSEVSADKKILSKWEPKVRRMLRLELTDGSQSIQAIEYKAINHLHLDLIPGTKILVKGPVECRRGVILLRPNNVELLGGEVSDLVQKNAPENVLARLIGKPENPNPVYGNYTEQTAAINDVEQDGDDEFSSAKCSSSNGKESRPANAHQRKGGGGGGPTTTSANLNHRHQGPSSVTARGNTTTTTTNVKREKKRSLDDCDQQQHPDDKASGSSTSYPPAKKMVQNVKKEEQDLFPDDDDDYIFHTAAAVEEEEEEKEVADMFPDDDDDILFTDMSGPPPAVPTEPTTATTTRTQQQQQQGQQGQRQVKISGTAAAAAHTIERPFTYLSSHLRKRASNVKCQPESICVKGFVSTITGKLVATKSETGVSQWQLSAVINDGSDGLKVDFSPQVLEELIGHSPAALKSMMAVVGDDNKRRGLEVLEEAKQKLIRLNCLLHIRWPAAPDDPDCASNVMSSRSRQVGIPATSHKLPVVYRLEDIERRHLEMLQLL</sequence>
<feature type="domain" description="RecQ mediated genome instability protein 1 OB-fold" evidence="4">
    <location>
        <begin position="68"/>
        <end position="202"/>
    </location>
</feature>
<dbReference type="Pfam" id="PF16099">
    <property type="entry name" value="RMI1_C"/>
    <property type="match status" value="1"/>
</dbReference>
<dbReference type="KEGG" id="dpx:DAPPUDRAFT_313782"/>
<proteinExistence type="inferred from homology"/>
<evidence type="ECO:0000256" key="1">
    <source>
        <dbReference type="ARBA" id="ARBA00006395"/>
    </source>
</evidence>
<protein>
    <recommendedName>
        <fullName evidence="2">RecQ-mediated genome instability protein 1</fullName>
    </recommendedName>
</protein>
<dbReference type="GO" id="GO:0016604">
    <property type="term" value="C:nuclear body"/>
    <property type="evidence" value="ECO:0000318"/>
    <property type="project" value="GO_Central"/>
</dbReference>
<dbReference type="Gene3D" id="2.40.50.770">
    <property type="entry name" value="RecQ-mediated genome instability protein Rmi1, C-terminal domain"/>
    <property type="match status" value="1"/>
</dbReference>
<evidence type="ECO:0000313" key="7">
    <source>
        <dbReference type="EMBL" id="EFX85674.1"/>
    </source>
</evidence>
<reference evidence="7 8" key="1">
    <citation type="journal article" date="2011" name="Science">
        <title>The ecoresponsive genome of Daphnia pulex.</title>
        <authorList>
            <person name="Colbourne J.K."/>
            <person name="Pfrender M.E."/>
            <person name="Gilbert D."/>
            <person name="Thomas W.K."/>
            <person name="Tucker A."/>
            <person name="Oakley T.H."/>
            <person name="Tokishita S."/>
            <person name="Aerts A."/>
            <person name="Arnold G.J."/>
            <person name="Basu M.K."/>
            <person name="Bauer D.J."/>
            <person name="Caceres C.E."/>
            <person name="Carmel L."/>
            <person name="Casola C."/>
            <person name="Choi J.H."/>
            <person name="Detter J.C."/>
            <person name="Dong Q."/>
            <person name="Dusheyko S."/>
            <person name="Eads B.D."/>
            <person name="Frohlich T."/>
            <person name="Geiler-Samerotte K.A."/>
            <person name="Gerlach D."/>
            <person name="Hatcher P."/>
            <person name="Jogdeo S."/>
            <person name="Krijgsveld J."/>
            <person name="Kriventseva E.V."/>
            <person name="Kultz D."/>
            <person name="Laforsch C."/>
            <person name="Lindquist E."/>
            <person name="Lopez J."/>
            <person name="Manak J.R."/>
            <person name="Muller J."/>
            <person name="Pangilinan J."/>
            <person name="Patwardhan R.P."/>
            <person name="Pitluck S."/>
            <person name="Pritham E.J."/>
            <person name="Rechtsteiner A."/>
            <person name="Rho M."/>
            <person name="Rogozin I.B."/>
            <person name="Sakarya O."/>
            <person name="Salamov A."/>
            <person name="Schaack S."/>
            <person name="Shapiro H."/>
            <person name="Shiga Y."/>
            <person name="Skalitzky C."/>
            <person name="Smith Z."/>
            <person name="Souvorov A."/>
            <person name="Sung W."/>
            <person name="Tang Z."/>
            <person name="Tsuchiya D."/>
            <person name="Tu H."/>
            <person name="Vos H."/>
            <person name="Wang M."/>
            <person name="Wolf Y.I."/>
            <person name="Yamagata H."/>
            <person name="Yamada T."/>
            <person name="Ye Y."/>
            <person name="Shaw J.R."/>
            <person name="Andrews J."/>
            <person name="Crease T.J."/>
            <person name="Tang H."/>
            <person name="Lucas S.M."/>
            <person name="Robertson H.M."/>
            <person name="Bork P."/>
            <person name="Koonin E.V."/>
            <person name="Zdobnov E.M."/>
            <person name="Grigoriev I.V."/>
            <person name="Lynch M."/>
            <person name="Boore J.L."/>
        </authorList>
    </citation>
    <scope>NUCLEOTIDE SEQUENCE [LARGE SCALE GENOMIC DNA]</scope>
</reference>
<dbReference type="InParanoid" id="E9G591"/>
<dbReference type="GO" id="GO:0000724">
    <property type="term" value="P:double-strand break repair via homologous recombination"/>
    <property type="evidence" value="ECO:0000318"/>
    <property type="project" value="GO_Central"/>
</dbReference>
<organism evidence="7 8">
    <name type="scientific">Daphnia pulex</name>
    <name type="common">Water flea</name>
    <dbReference type="NCBI Taxonomy" id="6669"/>
    <lineage>
        <taxon>Eukaryota</taxon>
        <taxon>Metazoa</taxon>
        <taxon>Ecdysozoa</taxon>
        <taxon>Arthropoda</taxon>
        <taxon>Crustacea</taxon>
        <taxon>Branchiopoda</taxon>
        <taxon>Diplostraca</taxon>
        <taxon>Cladocera</taxon>
        <taxon>Anomopoda</taxon>
        <taxon>Daphniidae</taxon>
        <taxon>Daphnia</taxon>
    </lineage>
</organism>
<accession>E9G591</accession>
<dbReference type="PANTHER" id="PTHR14790">
    <property type="entry name" value="RECQ-MEDIATED GENOME INSTABILITY PROTEIN 1 RMI1"/>
    <property type="match status" value="1"/>
</dbReference>
<dbReference type="OrthoDB" id="341511at2759"/>
<evidence type="ECO:0000256" key="2">
    <source>
        <dbReference type="ARBA" id="ARBA00018987"/>
    </source>
</evidence>
<feature type="region of interest" description="Disordered" evidence="3">
    <location>
        <begin position="386"/>
        <end position="417"/>
    </location>
</feature>
<feature type="compositionally biased region" description="Polar residues" evidence="3">
    <location>
        <begin position="270"/>
        <end position="291"/>
    </location>
</feature>
<feature type="domain" description="RMI1 N-terminal" evidence="6">
    <location>
        <begin position="14"/>
        <end position="62"/>
    </location>
</feature>
<evidence type="ECO:0000259" key="6">
    <source>
        <dbReference type="Pfam" id="PF21000"/>
    </source>
</evidence>
<dbReference type="InterPro" id="IPR032199">
    <property type="entry name" value="RMI1_C"/>
</dbReference>
<name>E9G591_DAPPU</name>
<dbReference type="OMA" id="WLRDCIE"/>
<dbReference type="SMART" id="SM01161">
    <property type="entry name" value="DUF1767"/>
    <property type="match status" value="1"/>
</dbReference>
<evidence type="ECO:0000256" key="3">
    <source>
        <dbReference type="SAM" id="MobiDB-lite"/>
    </source>
</evidence>
<dbReference type="GO" id="GO:0000712">
    <property type="term" value="P:resolution of meiotic recombination intermediates"/>
    <property type="evidence" value="ECO:0000318"/>
    <property type="project" value="GO_Central"/>
</dbReference>
<dbReference type="Pfam" id="PF21000">
    <property type="entry name" value="RMI1_N_N"/>
    <property type="match status" value="1"/>
</dbReference>
<dbReference type="InterPro" id="IPR042470">
    <property type="entry name" value="RMI1_N_C_sf"/>
</dbReference>
<dbReference type="Gene3D" id="2.40.50.510">
    <property type="match status" value="1"/>
</dbReference>
<evidence type="ECO:0000259" key="4">
    <source>
        <dbReference type="Pfam" id="PF08585"/>
    </source>
</evidence>
<dbReference type="InterPro" id="IPR013894">
    <property type="entry name" value="RMI1_OB"/>
</dbReference>
<feature type="domain" description="RecQ-mediated genome instability protein 1 C-terminal OB-fold" evidence="5">
    <location>
        <begin position="432"/>
        <end position="599"/>
    </location>
</feature>
<dbReference type="EMBL" id="GL732532">
    <property type="protein sequence ID" value="EFX85674.1"/>
    <property type="molecule type" value="Genomic_DNA"/>
</dbReference>
<feature type="region of interest" description="Disordered" evidence="3">
    <location>
        <begin position="235"/>
        <end position="330"/>
    </location>
</feature>
<dbReference type="InterPro" id="IPR049363">
    <property type="entry name" value="RMI1_N"/>
</dbReference>
<dbReference type="Proteomes" id="UP000000305">
    <property type="component" value="Unassembled WGS sequence"/>
</dbReference>
<evidence type="ECO:0000313" key="8">
    <source>
        <dbReference type="Proteomes" id="UP000000305"/>
    </source>
</evidence>
<evidence type="ECO:0000259" key="5">
    <source>
        <dbReference type="Pfam" id="PF16099"/>
    </source>
</evidence>
<dbReference type="GO" id="GO:0000166">
    <property type="term" value="F:nucleotide binding"/>
    <property type="evidence" value="ECO:0007669"/>
    <property type="project" value="InterPro"/>
</dbReference>
<comment type="similarity">
    <text evidence="1">Belongs to the RMI1 family.</text>
</comment>
<dbReference type="Pfam" id="PF08585">
    <property type="entry name" value="RMI1_N_C"/>
    <property type="match status" value="1"/>
</dbReference>
<dbReference type="HOGENOM" id="CLU_030961_0_0_1"/>
<dbReference type="PANTHER" id="PTHR14790:SF15">
    <property type="entry name" value="RECQ-MEDIATED GENOME INSTABILITY PROTEIN 1"/>
    <property type="match status" value="1"/>
</dbReference>
<gene>
    <name evidence="7" type="ORF">DAPPUDRAFT_313782</name>
</gene>